<dbReference type="KEGG" id="hir:HETIRDRAFT_478195"/>
<dbReference type="Pfam" id="PF22794">
    <property type="entry name" value="jr-ZPR1"/>
    <property type="match status" value="2"/>
</dbReference>
<keyword evidence="6" id="KW-0862">Zinc</keyword>
<dbReference type="InterPro" id="IPR056180">
    <property type="entry name" value="ZPR1_jr_dom"/>
</dbReference>
<evidence type="ECO:0000256" key="3">
    <source>
        <dbReference type="ARBA" id="ARBA00022723"/>
    </source>
</evidence>
<comment type="subcellular location">
    <subcellularLocation>
        <location evidence="1">Nucleus</location>
    </subcellularLocation>
</comment>
<keyword evidence="4" id="KW-0677">Repeat</keyword>
<evidence type="ECO:0000256" key="6">
    <source>
        <dbReference type="ARBA" id="ARBA00022833"/>
    </source>
</evidence>
<dbReference type="PANTHER" id="PTHR10876:SF0">
    <property type="entry name" value="ZINC FINGER PROTEIN ZPR1"/>
    <property type="match status" value="1"/>
</dbReference>
<evidence type="ECO:0000259" key="10">
    <source>
        <dbReference type="SMART" id="SM00709"/>
    </source>
</evidence>
<evidence type="ECO:0000256" key="2">
    <source>
        <dbReference type="ARBA" id="ARBA00008354"/>
    </source>
</evidence>
<dbReference type="EMBL" id="KI925461">
    <property type="protein sequence ID" value="ETW78869.1"/>
    <property type="molecule type" value="Genomic_DNA"/>
</dbReference>
<keyword evidence="5" id="KW-0863">Zinc-finger</keyword>
<dbReference type="InParanoid" id="W4JZI1"/>
<dbReference type="GO" id="GO:0008270">
    <property type="term" value="F:zinc ion binding"/>
    <property type="evidence" value="ECO:0007669"/>
    <property type="project" value="UniProtKB-KW"/>
</dbReference>
<dbReference type="GeneID" id="20677806"/>
<accession>W4JZI1</accession>
<dbReference type="GO" id="GO:0005634">
    <property type="term" value="C:nucleus"/>
    <property type="evidence" value="ECO:0007669"/>
    <property type="project" value="UniProtKB-SubCell"/>
</dbReference>
<dbReference type="InterPro" id="IPR042451">
    <property type="entry name" value="ZPR1_A/B_dom"/>
</dbReference>
<feature type="domain" description="Zinc finger ZPR1-type" evidence="10">
    <location>
        <begin position="43"/>
        <end position="222"/>
    </location>
</feature>
<dbReference type="FunCoup" id="W4JZI1">
    <property type="interactions" value="828"/>
</dbReference>
<feature type="compositionally biased region" description="Polar residues" evidence="9">
    <location>
        <begin position="260"/>
        <end position="269"/>
    </location>
</feature>
<dbReference type="InterPro" id="IPR004457">
    <property type="entry name" value="Znf_ZPR1"/>
</dbReference>
<dbReference type="Gene3D" id="2.60.120.1040">
    <property type="entry name" value="ZPR1, A/B domain"/>
    <property type="match status" value="2"/>
</dbReference>
<evidence type="ECO:0000256" key="4">
    <source>
        <dbReference type="ARBA" id="ARBA00022737"/>
    </source>
</evidence>
<evidence type="ECO:0000256" key="8">
    <source>
        <dbReference type="ARBA" id="ARBA00054139"/>
    </source>
</evidence>
<keyword evidence="3" id="KW-0479">Metal-binding</keyword>
<protein>
    <recommendedName>
        <fullName evidence="10">Zinc finger ZPR1-type domain-containing protein</fullName>
    </recommendedName>
</protein>
<comment type="similarity">
    <text evidence="2">Belongs to the ZPR1 family.</text>
</comment>
<gene>
    <name evidence="11" type="ORF">HETIRDRAFT_478195</name>
</gene>
<feature type="domain" description="Zinc finger ZPR1-type" evidence="10">
    <location>
        <begin position="290"/>
        <end position="448"/>
    </location>
</feature>
<evidence type="ECO:0000313" key="11">
    <source>
        <dbReference type="EMBL" id="ETW78869.1"/>
    </source>
</evidence>
<dbReference type="FunFam" id="2.20.25.420:FF:000002">
    <property type="entry name" value="Zinc finger protein ZPR1"/>
    <property type="match status" value="1"/>
</dbReference>
<evidence type="ECO:0000256" key="5">
    <source>
        <dbReference type="ARBA" id="ARBA00022771"/>
    </source>
</evidence>
<evidence type="ECO:0000256" key="7">
    <source>
        <dbReference type="ARBA" id="ARBA00023242"/>
    </source>
</evidence>
<dbReference type="InterPro" id="IPR042452">
    <property type="entry name" value="ZPR1_Znf1/2"/>
</dbReference>
<dbReference type="RefSeq" id="XP_009549162.1">
    <property type="nucleotide sequence ID" value="XM_009550867.1"/>
</dbReference>
<reference evidence="11 12" key="1">
    <citation type="journal article" date="2012" name="New Phytol.">
        <title>Insight into trade-off between wood decay and parasitism from the genome of a fungal forest pathogen.</title>
        <authorList>
            <person name="Olson A."/>
            <person name="Aerts A."/>
            <person name="Asiegbu F."/>
            <person name="Belbahri L."/>
            <person name="Bouzid O."/>
            <person name="Broberg A."/>
            <person name="Canback B."/>
            <person name="Coutinho P.M."/>
            <person name="Cullen D."/>
            <person name="Dalman K."/>
            <person name="Deflorio G."/>
            <person name="van Diepen L.T."/>
            <person name="Dunand C."/>
            <person name="Duplessis S."/>
            <person name="Durling M."/>
            <person name="Gonthier P."/>
            <person name="Grimwood J."/>
            <person name="Fossdal C.G."/>
            <person name="Hansson D."/>
            <person name="Henrissat B."/>
            <person name="Hietala A."/>
            <person name="Himmelstrand K."/>
            <person name="Hoffmeister D."/>
            <person name="Hogberg N."/>
            <person name="James T.Y."/>
            <person name="Karlsson M."/>
            <person name="Kohler A."/>
            <person name="Kues U."/>
            <person name="Lee Y.H."/>
            <person name="Lin Y.C."/>
            <person name="Lind M."/>
            <person name="Lindquist E."/>
            <person name="Lombard V."/>
            <person name="Lucas S."/>
            <person name="Lunden K."/>
            <person name="Morin E."/>
            <person name="Murat C."/>
            <person name="Park J."/>
            <person name="Raffaello T."/>
            <person name="Rouze P."/>
            <person name="Salamov A."/>
            <person name="Schmutz J."/>
            <person name="Solheim H."/>
            <person name="Stahlberg J."/>
            <person name="Velez H."/>
            <person name="de Vries R.P."/>
            <person name="Wiebenga A."/>
            <person name="Woodward S."/>
            <person name="Yakovlev I."/>
            <person name="Garbelotto M."/>
            <person name="Martin F."/>
            <person name="Grigoriev I.V."/>
            <person name="Stenlid J."/>
        </authorList>
    </citation>
    <scope>NUCLEOTIDE SEQUENCE [LARGE SCALE GENOMIC DNA]</scope>
    <source>
        <strain evidence="11 12">TC 32-1</strain>
    </source>
</reference>
<evidence type="ECO:0000256" key="1">
    <source>
        <dbReference type="ARBA" id="ARBA00004123"/>
    </source>
</evidence>
<keyword evidence="12" id="KW-1185">Reference proteome</keyword>
<dbReference type="eggNOG" id="KOG2703">
    <property type="taxonomic scope" value="Eukaryota"/>
</dbReference>
<dbReference type="OrthoDB" id="308464at2759"/>
<name>W4JZI1_HETIT</name>
<dbReference type="SMART" id="SM00709">
    <property type="entry name" value="Zpr1"/>
    <property type="match status" value="2"/>
</dbReference>
<keyword evidence="7" id="KW-0539">Nucleus</keyword>
<dbReference type="FunFam" id="2.60.120.1040:FF:000001">
    <property type="entry name" value="Zinc finger protein ZPR1"/>
    <property type="match status" value="1"/>
</dbReference>
<dbReference type="InterPro" id="IPR040141">
    <property type="entry name" value="ZPR1"/>
</dbReference>
<dbReference type="PANTHER" id="PTHR10876">
    <property type="entry name" value="ZINC FINGER PROTEIN ZPR1"/>
    <property type="match status" value="1"/>
</dbReference>
<evidence type="ECO:0000313" key="12">
    <source>
        <dbReference type="Proteomes" id="UP000030671"/>
    </source>
</evidence>
<evidence type="ECO:0000256" key="9">
    <source>
        <dbReference type="SAM" id="MobiDB-lite"/>
    </source>
</evidence>
<dbReference type="Proteomes" id="UP000030671">
    <property type="component" value="Unassembled WGS sequence"/>
</dbReference>
<proteinExistence type="inferred from homology"/>
<dbReference type="HOGENOM" id="CLU_024138_1_0_1"/>
<dbReference type="Gene3D" id="2.20.25.420">
    <property type="entry name" value="ZPR1, zinc finger domain"/>
    <property type="match status" value="2"/>
</dbReference>
<comment type="function">
    <text evidence="8">Acts as a protein folding chaperone for elongation factor 1-alpha.</text>
</comment>
<dbReference type="NCBIfam" id="TIGR00310">
    <property type="entry name" value="ZPR1_znf"/>
    <property type="match status" value="2"/>
</dbReference>
<dbReference type="Pfam" id="PF03367">
    <property type="entry name" value="Zn_ribbon_ZPR1"/>
    <property type="match status" value="2"/>
</dbReference>
<feature type="region of interest" description="Disordered" evidence="9">
    <location>
        <begin position="248"/>
        <end position="279"/>
    </location>
</feature>
<organism evidence="11 12">
    <name type="scientific">Heterobasidion irregulare (strain TC 32-1)</name>
    <dbReference type="NCBI Taxonomy" id="747525"/>
    <lineage>
        <taxon>Eukaryota</taxon>
        <taxon>Fungi</taxon>
        <taxon>Dikarya</taxon>
        <taxon>Basidiomycota</taxon>
        <taxon>Agaricomycotina</taxon>
        <taxon>Agaricomycetes</taxon>
        <taxon>Russulales</taxon>
        <taxon>Bondarzewiaceae</taxon>
        <taxon>Heterobasidion</taxon>
        <taxon>Heterobasidion annosum species complex</taxon>
    </lineage>
</organism>
<sequence>MPEQEALFPSIGSIAQTTENIQDARSEESTPAEDDRAVQEIESLCMSCGEQGVTRMLLTSIPYFREVIVMSFRCEHCGTSNNEIQSAGSISPEGAMYTARVLARTDLDRQIVKSDSCTVNIPEYELTIPPSKGQLTTIEGIIRDIVRDLSSDQPLRRIEDEATYAKIEALITKLKLILPDEGDEESSSVGPVEIQKSSRKDIPMPIFTVKLDDPAGRSFIEFIGSMADPKWNLRTYRRTKEQNIALGLVAPDEAVEPQAPSESEGTAPTNDNNAGGGLEGENEEIYVFPGVCSSCGHPLNTLMKKVVIPYFKDILIMSTNCDRCGYRDNEVKSGSAISEQGRRITLQVEDREDLSRDILKSETCGLSIPEIDLVLQAGTLGGRFTTLEGILDQVYEELSEKVFASSDSRRDDHDAFEKFLQSLKEVKNAERPFTLILDDPLANSYLQNLYAPDPDPNMEVVTYDRTWDQNEELGLNDMKVEGYEEDVQEGTP</sequence>
<dbReference type="STRING" id="747525.W4JZI1"/>
<dbReference type="AlphaFoldDB" id="W4JZI1"/>
<dbReference type="FunFam" id="2.20.25.420:FF:000001">
    <property type="entry name" value="Zinc finger protein ZPR1"/>
    <property type="match status" value="1"/>
</dbReference>